<sequence length="41" mass="4901">SLVSDALRMNYYDPSYLNLTLSYFILLWDDLRHFEISSNTL</sequence>
<name>A0A0K2UK84_LEPSM</name>
<accession>A0A0K2UK84</accession>
<proteinExistence type="predicted"/>
<feature type="non-terminal residue" evidence="1">
    <location>
        <position position="1"/>
    </location>
</feature>
<dbReference type="EMBL" id="HACA01021333">
    <property type="protein sequence ID" value="CDW38694.1"/>
    <property type="molecule type" value="Transcribed_RNA"/>
</dbReference>
<reference evidence="1" key="1">
    <citation type="submission" date="2014-05" db="EMBL/GenBank/DDBJ databases">
        <authorList>
            <person name="Chronopoulou M."/>
        </authorList>
    </citation>
    <scope>NUCLEOTIDE SEQUENCE</scope>
    <source>
        <tissue evidence="1">Whole organism</tissue>
    </source>
</reference>
<evidence type="ECO:0000313" key="1">
    <source>
        <dbReference type="EMBL" id="CDW38694.1"/>
    </source>
</evidence>
<organism evidence="1">
    <name type="scientific">Lepeophtheirus salmonis</name>
    <name type="common">Salmon louse</name>
    <name type="synonym">Caligus salmonis</name>
    <dbReference type="NCBI Taxonomy" id="72036"/>
    <lineage>
        <taxon>Eukaryota</taxon>
        <taxon>Metazoa</taxon>
        <taxon>Ecdysozoa</taxon>
        <taxon>Arthropoda</taxon>
        <taxon>Crustacea</taxon>
        <taxon>Multicrustacea</taxon>
        <taxon>Hexanauplia</taxon>
        <taxon>Copepoda</taxon>
        <taxon>Siphonostomatoida</taxon>
        <taxon>Caligidae</taxon>
        <taxon>Lepeophtheirus</taxon>
    </lineage>
</organism>
<dbReference type="AlphaFoldDB" id="A0A0K2UK84"/>
<protein>
    <submittedName>
        <fullName evidence="1">Uncharacterized protein</fullName>
    </submittedName>
</protein>